<evidence type="ECO:0000313" key="1">
    <source>
        <dbReference type="EMBL" id="SDE20651.1"/>
    </source>
</evidence>
<accession>A0A1G7B0W1</accession>
<dbReference type="OrthoDB" id="886726at2"/>
<dbReference type="EMBL" id="FNAI01000004">
    <property type="protein sequence ID" value="SDE20651.1"/>
    <property type="molecule type" value="Genomic_DNA"/>
</dbReference>
<dbReference type="RefSeq" id="WP_091149541.1">
    <property type="nucleotide sequence ID" value="NZ_FNAI01000004.1"/>
</dbReference>
<organism evidence="1 2">
    <name type="scientific">Mucilaginibacter pineti</name>
    <dbReference type="NCBI Taxonomy" id="1391627"/>
    <lineage>
        <taxon>Bacteria</taxon>
        <taxon>Pseudomonadati</taxon>
        <taxon>Bacteroidota</taxon>
        <taxon>Sphingobacteriia</taxon>
        <taxon>Sphingobacteriales</taxon>
        <taxon>Sphingobacteriaceae</taxon>
        <taxon>Mucilaginibacter</taxon>
    </lineage>
</organism>
<keyword evidence="2" id="KW-1185">Reference proteome</keyword>
<protein>
    <recommendedName>
        <fullName evidence="3">Zinc-finger</fullName>
    </recommendedName>
</protein>
<proteinExistence type="predicted"/>
<dbReference type="Proteomes" id="UP000199072">
    <property type="component" value="Unassembled WGS sequence"/>
</dbReference>
<evidence type="ECO:0000313" key="2">
    <source>
        <dbReference type="Proteomes" id="UP000199072"/>
    </source>
</evidence>
<gene>
    <name evidence="1" type="ORF">SAMN05216464_104344</name>
</gene>
<sequence length="92" mass="10972">MNPLRNTIYNCKQATFLIEKKQIKKLSFREVIFLKIHFIQCTVCKLYEKQSIAIGRLVRQLFHDATQKPETHLGDDVKHDMQERINEELNKN</sequence>
<reference evidence="1 2" key="1">
    <citation type="submission" date="2016-10" db="EMBL/GenBank/DDBJ databases">
        <authorList>
            <person name="de Groot N.N."/>
        </authorList>
    </citation>
    <scope>NUCLEOTIDE SEQUENCE [LARGE SCALE GENOMIC DNA]</scope>
    <source>
        <strain evidence="1 2">47C3B</strain>
    </source>
</reference>
<dbReference type="STRING" id="1391627.SAMN05216464_104344"/>
<dbReference type="AlphaFoldDB" id="A0A1G7B0W1"/>
<name>A0A1G7B0W1_9SPHI</name>
<evidence type="ECO:0008006" key="3">
    <source>
        <dbReference type="Google" id="ProtNLM"/>
    </source>
</evidence>